<accession>A0ACC0JD53</accession>
<protein>
    <submittedName>
        <fullName evidence="1">Uncharacterized protein</fullName>
    </submittedName>
</protein>
<name>A0ACC0JD53_CHOFU</name>
<organism evidence="1 2">
    <name type="scientific">Choristoneura fumiferana</name>
    <name type="common">Spruce budworm moth</name>
    <name type="synonym">Archips fumiferana</name>
    <dbReference type="NCBI Taxonomy" id="7141"/>
    <lineage>
        <taxon>Eukaryota</taxon>
        <taxon>Metazoa</taxon>
        <taxon>Ecdysozoa</taxon>
        <taxon>Arthropoda</taxon>
        <taxon>Hexapoda</taxon>
        <taxon>Insecta</taxon>
        <taxon>Pterygota</taxon>
        <taxon>Neoptera</taxon>
        <taxon>Endopterygota</taxon>
        <taxon>Lepidoptera</taxon>
        <taxon>Glossata</taxon>
        <taxon>Ditrysia</taxon>
        <taxon>Tortricoidea</taxon>
        <taxon>Tortricidae</taxon>
        <taxon>Tortricinae</taxon>
        <taxon>Choristoneura</taxon>
    </lineage>
</organism>
<reference evidence="1 2" key="1">
    <citation type="journal article" date="2022" name="Genome Biol. Evol.">
        <title>The Spruce Budworm Genome: Reconstructing the Evolutionary History of Antifreeze Proteins.</title>
        <authorList>
            <person name="Beliveau C."/>
            <person name="Gagne P."/>
            <person name="Picq S."/>
            <person name="Vernygora O."/>
            <person name="Keeling C.I."/>
            <person name="Pinkney K."/>
            <person name="Doucet D."/>
            <person name="Wen F."/>
            <person name="Johnston J.S."/>
            <person name="Maaroufi H."/>
            <person name="Boyle B."/>
            <person name="Laroche J."/>
            <person name="Dewar K."/>
            <person name="Juretic N."/>
            <person name="Blackburn G."/>
            <person name="Nisole A."/>
            <person name="Brunet B."/>
            <person name="Brandao M."/>
            <person name="Lumley L."/>
            <person name="Duan J."/>
            <person name="Quan G."/>
            <person name="Lucarotti C.J."/>
            <person name="Roe A.D."/>
            <person name="Sperling F.A.H."/>
            <person name="Levesque R.C."/>
            <person name="Cusson M."/>
        </authorList>
    </citation>
    <scope>NUCLEOTIDE SEQUENCE [LARGE SCALE GENOMIC DNA]</scope>
    <source>
        <strain evidence="1">Glfc:IPQL:Cfum</strain>
    </source>
</reference>
<evidence type="ECO:0000313" key="1">
    <source>
        <dbReference type="EMBL" id="KAI8422023.1"/>
    </source>
</evidence>
<gene>
    <name evidence="1" type="ORF">MSG28_009924</name>
</gene>
<comment type="caution">
    <text evidence="1">The sequence shown here is derived from an EMBL/GenBank/DDBJ whole genome shotgun (WGS) entry which is preliminary data.</text>
</comment>
<proteinExistence type="predicted"/>
<dbReference type="Proteomes" id="UP001064048">
    <property type="component" value="Chromosome 16"/>
</dbReference>
<sequence length="290" mass="29296">MSLFPAYGQEGAASEVTELAEPAAAARWAAAPESELLASSDSDAEPAGSGAAAAVAAAAAAPPEADYYEDRRFDGGNLRVSTIYFPGRPQSPSLFIVLRRLPAFPRCILFVDTTARICLVHWECAARRGAPASARGATGRGGGGGGRGGGAGGAGGAEGERAAALRRALAARPADEDLWLQYIDYQEWMSGSGAALAAAEEGAARLPRAGRLAARRLRALQAHAGPHRALAALRDMLAAGNPPAQGSGAARFAVAAAGDAAGARGDAGARGAPLPPPRAICAARREPTRG</sequence>
<evidence type="ECO:0000313" key="2">
    <source>
        <dbReference type="Proteomes" id="UP001064048"/>
    </source>
</evidence>
<keyword evidence="2" id="KW-1185">Reference proteome</keyword>
<dbReference type="EMBL" id="CM046116">
    <property type="protein sequence ID" value="KAI8422023.1"/>
    <property type="molecule type" value="Genomic_DNA"/>
</dbReference>